<dbReference type="PANTHER" id="PTHR11351">
    <property type="entry name" value="ACYL-COA DESATURASE"/>
    <property type="match status" value="1"/>
</dbReference>
<dbReference type="EMBL" id="JARGEI010000013">
    <property type="protein sequence ID" value="KAJ8721563.1"/>
    <property type="molecule type" value="Genomic_DNA"/>
</dbReference>
<feature type="region of interest" description="Disordered" evidence="14">
    <location>
        <begin position="1"/>
        <end position="25"/>
    </location>
</feature>
<comment type="domain">
    <text evidence="13">The histidine box domains are involved in binding the catalytic metal ions.</text>
</comment>
<organism evidence="17 18">
    <name type="scientific">Mythimna separata</name>
    <name type="common">Oriental armyworm</name>
    <name type="synonym">Pseudaletia separata</name>
    <dbReference type="NCBI Taxonomy" id="271217"/>
    <lineage>
        <taxon>Eukaryota</taxon>
        <taxon>Metazoa</taxon>
        <taxon>Ecdysozoa</taxon>
        <taxon>Arthropoda</taxon>
        <taxon>Hexapoda</taxon>
        <taxon>Insecta</taxon>
        <taxon>Pterygota</taxon>
        <taxon>Neoptera</taxon>
        <taxon>Endopterygota</taxon>
        <taxon>Lepidoptera</taxon>
        <taxon>Glossata</taxon>
        <taxon>Ditrysia</taxon>
        <taxon>Noctuoidea</taxon>
        <taxon>Noctuidae</taxon>
        <taxon>Noctuinae</taxon>
        <taxon>Hadenini</taxon>
        <taxon>Mythimna</taxon>
    </lineage>
</organism>
<sequence>MHSKQSITDESNRPDDSKLIENNEPLPPHPMKWNLAWRDVTIITFMHVGAVYGFYLFLMVAKWQTCLFLLLFHTATTLSITAGVHRLWTHKSYKAKLPLRILLVTLFTMAYQYSCISWVRYHRMHHKHSDTDADPHNSKRGFFFSHIGWLLIKKHPKVKAQTVDMSDLMEDPLLRFQHEYYPYLLLTMGIILPAYIPTLWGEELKVAFYVFVCLRFVLSVHVAASVNSVAHMWGNRPYDKHIKPVESKIISFLTIGEGFHNFHHTFPWDYRTAM</sequence>
<feature type="transmembrane region" description="Helical" evidence="15">
    <location>
        <begin position="40"/>
        <end position="60"/>
    </location>
</feature>
<evidence type="ECO:0000256" key="1">
    <source>
        <dbReference type="ARBA" id="ARBA00004141"/>
    </source>
</evidence>
<dbReference type="GO" id="GO:0006636">
    <property type="term" value="P:unsaturated fatty acid biosynthetic process"/>
    <property type="evidence" value="ECO:0007669"/>
    <property type="project" value="TreeGrafter"/>
</dbReference>
<dbReference type="GO" id="GO:0005506">
    <property type="term" value="F:iron ion binding"/>
    <property type="evidence" value="ECO:0007669"/>
    <property type="project" value="TreeGrafter"/>
</dbReference>
<evidence type="ECO:0000256" key="6">
    <source>
        <dbReference type="ARBA" id="ARBA00022832"/>
    </source>
</evidence>
<feature type="domain" description="Fatty acid desaturase" evidence="16">
    <location>
        <begin position="63"/>
        <end position="267"/>
    </location>
</feature>
<comment type="caution">
    <text evidence="17">The sequence shown here is derived from an EMBL/GenBank/DDBJ whole genome shotgun (WGS) entry which is preliminary data.</text>
</comment>
<evidence type="ECO:0000259" key="16">
    <source>
        <dbReference type="Pfam" id="PF00487"/>
    </source>
</evidence>
<proteinExistence type="inferred from homology"/>
<dbReference type="AlphaFoldDB" id="A0AAD7YN43"/>
<gene>
    <name evidence="17" type="ORF">PYW07_002338</name>
</gene>
<keyword evidence="11 15" id="KW-0472">Membrane</keyword>
<dbReference type="Pfam" id="PF00487">
    <property type="entry name" value="FA_desaturase"/>
    <property type="match status" value="1"/>
</dbReference>
<protein>
    <recommendedName>
        <fullName evidence="16">Fatty acid desaturase domain-containing protein</fullName>
    </recommendedName>
</protein>
<feature type="transmembrane region" description="Helical" evidence="15">
    <location>
        <begin position="180"/>
        <end position="200"/>
    </location>
</feature>
<evidence type="ECO:0000256" key="4">
    <source>
        <dbReference type="ARBA" id="ARBA00022692"/>
    </source>
</evidence>
<keyword evidence="3 13" id="KW-0444">Lipid biosynthesis</keyword>
<dbReference type="PRINTS" id="PR00075">
    <property type="entry name" value="FACDDSATRASE"/>
</dbReference>
<keyword evidence="12 13" id="KW-0275">Fatty acid biosynthesis</keyword>
<keyword evidence="18" id="KW-1185">Reference proteome</keyword>
<dbReference type="CDD" id="cd03505">
    <property type="entry name" value="Delta9-FADS-like"/>
    <property type="match status" value="1"/>
</dbReference>
<keyword evidence="7 15" id="KW-1133">Transmembrane helix</keyword>
<keyword evidence="5" id="KW-0479">Metal-binding</keyword>
<dbReference type="PROSITE" id="PS00476">
    <property type="entry name" value="FATTY_ACID_DESATUR_1"/>
    <property type="match status" value="1"/>
</dbReference>
<evidence type="ECO:0000313" key="18">
    <source>
        <dbReference type="Proteomes" id="UP001231518"/>
    </source>
</evidence>
<keyword evidence="8 13" id="KW-0560">Oxidoreductase</keyword>
<evidence type="ECO:0000256" key="11">
    <source>
        <dbReference type="ARBA" id="ARBA00023136"/>
    </source>
</evidence>
<dbReference type="InterPro" id="IPR001522">
    <property type="entry name" value="FADS-1_CS"/>
</dbReference>
<dbReference type="GO" id="GO:0005789">
    <property type="term" value="C:endoplasmic reticulum membrane"/>
    <property type="evidence" value="ECO:0007669"/>
    <property type="project" value="TreeGrafter"/>
</dbReference>
<feature type="transmembrane region" description="Helical" evidence="15">
    <location>
        <begin position="67"/>
        <end position="88"/>
    </location>
</feature>
<dbReference type="InterPro" id="IPR005804">
    <property type="entry name" value="FA_desaturase_dom"/>
</dbReference>
<accession>A0AAD7YN43</accession>
<feature type="transmembrane region" description="Helical" evidence="15">
    <location>
        <begin position="100"/>
        <end position="119"/>
    </location>
</feature>
<dbReference type="PANTHER" id="PTHR11351:SF31">
    <property type="entry name" value="DESATURASE 1, ISOFORM A-RELATED"/>
    <property type="match status" value="1"/>
</dbReference>
<dbReference type="GO" id="GO:0004768">
    <property type="term" value="F:stearoyl-CoA 9-desaturase activity"/>
    <property type="evidence" value="ECO:0007669"/>
    <property type="project" value="TreeGrafter"/>
</dbReference>
<evidence type="ECO:0000256" key="7">
    <source>
        <dbReference type="ARBA" id="ARBA00022989"/>
    </source>
</evidence>
<evidence type="ECO:0000256" key="15">
    <source>
        <dbReference type="SAM" id="Phobius"/>
    </source>
</evidence>
<keyword evidence="10" id="KW-0443">Lipid metabolism</keyword>
<keyword evidence="9" id="KW-0408">Iron</keyword>
<feature type="transmembrane region" description="Helical" evidence="15">
    <location>
        <begin position="206"/>
        <end position="230"/>
    </location>
</feature>
<keyword evidence="6" id="KW-0276">Fatty acid metabolism</keyword>
<comment type="similarity">
    <text evidence="2 13">Belongs to the fatty acid desaturase type 1 family.</text>
</comment>
<evidence type="ECO:0000256" key="10">
    <source>
        <dbReference type="ARBA" id="ARBA00023098"/>
    </source>
</evidence>
<evidence type="ECO:0000256" key="2">
    <source>
        <dbReference type="ARBA" id="ARBA00009295"/>
    </source>
</evidence>
<comment type="subcellular location">
    <subcellularLocation>
        <location evidence="1">Membrane</location>
        <topology evidence="1">Multi-pass membrane protein</topology>
    </subcellularLocation>
</comment>
<reference evidence="17" key="1">
    <citation type="submission" date="2023-03" db="EMBL/GenBank/DDBJ databases">
        <title>Chromosome-level genomes of two armyworms, Mythimna separata and Mythimna loreyi, provide insights into the biosynthesis and reception of sex pheromones.</title>
        <authorList>
            <person name="Zhao H."/>
        </authorList>
    </citation>
    <scope>NUCLEOTIDE SEQUENCE</scope>
    <source>
        <strain evidence="17">BeijingLab</strain>
        <tissue evidence="17">Pupa</tissue>
    </source>
</reference>
<name>A0AAD7YN43_MYTSE</name>
<evidence type="ECO:0000256" key="12">
    <source>
        <dbReference type="ARBA" id="ARBA00023160"/>
    </source>
</evidence>
<evidence type="ECO:0000256" key="8">
    <source>
        <dbReference type="ARBA" id="ARBA00023002"/>
    </source>
</evidence>
<dbReference type="Proteomes" id="UP001231518">
    <property type="component" value="Chromosome 12"/>
</dbReference>
<evidence type="ECO:0000256" key="14">
    <source>
        <dbReference type="SAM" id="MobiDB-lite"/>
    </source>
</evidence>
<evidence type="ECO:0000313" key="17">
    <source>
        <dbReference type="EMBL" id="KAJ8721563.1"/>
    </source>
</evidence>
<dbReference type="InterPro" id="IPR015876">
    <property type="entry name" value="Acyl-CoA_DS"/>
</dbReference>
<keyword evidence="4 13" id="KW-0812">Transmembrane</keyword>
<evidence type="ECO:0000256" key="5">
    <source>
        <dbReference type="ARBA" id="ARBA00022723"/>
    </source>
</evidence>
<feature type="compositionally biased region" description="Basic and acidic residues" evidence="14">
    <location>
        <begin position="10"/>
        <end position="21"/>
    </location>
</feature>
<evidence type="ECO:0000256" key="3">
    <source>
        <dbReference type="ARBA" id="ARBA00022516"/>
    </source>
</evidence>
<comment type="cofactor">
    <cofactor evidence="13">
        <name>Fe(2+)</name>
        <dbReference type="ChEBI" id="CHEBI:29033"/>
    </cofactor>
</comment>
<evidence type="ECO:0000256" key="9">
    <source>
        <dbReference type="ARBA" id="ARBA00023004"/>
    </source>
</evidence>
<evidence type="ECO:0000256" key="13">
    <source>
        <dbReference type="RuleBase" id="RU000581"/>
    </source>
</evidence>